<comment type="caution">
    <text evidence="9">The sequence shown here is derived from an EMBL/GenBank/DDBJ whole genome shotgun (WGS) entry which is preliminary data.</text>
</comment>
<feature type="region of interest" description="Disordered" evidence="7">
    <location>
        <begin position="946"/>
        <end position="1098"/>
    </location>
</feature>
<dbReference type="InterPro" id="IPR001394">
    <property type="entry name" value="Peptidase_C19_UCH"/>
</dbReference>
<protein>
    <recommendedName>
        <fullName evidence="2">ubiquitinyl hydrolase 1</fullName>
        <ecNumber evidence="2">3.4.19.12</ecNumber>
    </recommendedName>
</protein>
<dbReference type="PROSITE" id="PS50235">
    <property type="entry name" value="USP_3"/>
    <property type="match status" value="1"/>
</dbReference>
<accession>A0A427XVB5</accession>
<feature type="compositionally biased region" description="Basic and acidic residues" evidence="7">
    <location>
        <begin position="994"/>
        <end position="1014"/>
    </location>
</feature>
<dbReference type="EMBL" id="RSCE01000005">
    <property type="protein sequence ID" value="RSH82770.1"/>
    <property type="molecule type" value="Genomic_DNA"/>
</dbReference>
<keyword evidence="6" id="KW-0788">Thiol protease</keyword>
<feature type="compositionally biased region" description="Low complexity" evidence="7">
    <location>
        <begin position="977"/>
        <end position="989"/>
    </location>
</feature>
<feature type="compositionally biased region" description="Polar residues" evidence="7">
    <location>
        <begin position="1024"/>
        <end position="1034"/>
    </location>
</feature>
<dbReference type="EC" id="3.4.19.12" evidence="2"/>
<evidence type="ECO:0000256" key="2">
    <source>
        <dbReference type="ARBA" id="ARBA00012759"/>
    </source>
</evidence>
<feature type="compositionally biased region" description="Pro residues" evidence="7">
    <location>
        <begin position="1078"/>
        <end position="1095"/>
    </location>
</feature>
<name>A0A427XVB5_9TREE</name>
<dbReference type="GO" id="GO:0043161">
    <property type="term" value="P:proteasome-mediated ubiquitin-dependent protein catabolic process"/>
    <property type="evidence" value="ECO:0007669"/>
    <property type="project" value="InterPro"/>
</dbReference>
<feature type="compositionally biased region" description="Polar residues" evidence="7">
    <location>
        <begin position="946"/>
        <end position="956"/>
    </location>
</feature>
<evidence type="ECO:0000256" key="5">
    <source>
        <dbReference type="ARBA" id="ARBA00022801"/>
    </source>
</evidence>
<proteinExistence type="predicted"/>
<evidence type="ECO:0000256" key="7">
    <source>
        <dbReference type="SAM" id="MobiDB-lite"/>
    </source>
</evidence>
<sequence length="1490" mass="165163">MVENLMDDDGTATTSQQSSPVLVPESSMSPDTAHAHKRSLPPPAGPRSPRRRGSSHTRFNLSPTIIGSDTVAPPSGSSTLQSDVAQLMSFPVDAATNVNVVPVATPRTDMEVLPEYEYRSPEAVVEHIEEPSRSTLPPGVLAEHFADDDDLRPLWNRSGYKRNTSPQDPSTLMDLDFPASFSDGPIALPTDVPDRPQIGPGVMPKRWLENLHPHKLWQPFINELPRPHVGKTPPSRSSSLAVGPDDPPVPAPTEPVLESEPLTLDEVWAALPGGLEHHSDWYFCPDCWGWFHIVVGDGKPPIATMDEWEAKTKDTFDTPDDFVKAHTERMRLTTRLSDIDQSRVRALQSQLHLHEFPGLIEPTTETRIERIEVEGHTGFPPLDPNAYGQPPPELTEYAKPTQDGTMLYVSCASDVWVAVDKGPIPGQLPPGLVKRFTHEKVENPNVGMTGTQSVTEAWNLVVTLIQNPLFRGKRGWVKMENQTFRNKIGASLHSSHLLYQMGFGCREEPEGYRVGPFTKGDVISDADVEQMDRYLVRTWIEVCLFLESYRLENRLPPVASEFVHAKTFGAIVDDRLQLSKIPELSIPFEVNTFKKDLARLGVMCRDTVRTVEEAYDMQVSCDHKNTAVYLGSLEKLARAHVPGNEQLQIKVATERSLDRYTEEDIQTAYARIGLTAEYVSSVMIELDDFPSDQILKMHREEMDRASDPTSRSDVSRALVIIGKERGDQQMITLGRTNGVYLSLDQAYTEFNLSRDSNIDDEMLILQYETWISDRPSRHDHYRMALSIIANAEGEERPVLQAFLQGKDISELQPPARRDLPAGLRNIGNTCYLNSVLQFLYAIKPVRDAVISFDATEAEPPSADETEKEMEKRVKVQSSQRFVKLLGELFSDMYSTSSSAVVPREELARLAILPIDVISERRDAIPVPKSRVTIDSLPIILSPDTSVTSSGVATAANSGPPSPLSSPPPFPPVEPSEEPISPISPKRPSILGKRASQDRDSAFGGSEERLRRLTDTEDLIELDSESTTPQRSNTDVDMDPPTREDSEVPSAVDLSQLELASPLTEGPKPLVDTGIATPGPTPEPAQKPAGPPPPLPPRRRSMALVAAEKFGLQQDAAEILINVLAQLECAFEVPPIDGRPQPNLISNLFSAKFQQQMLLESADGGVETHAPVESVFVHPIIGVEEDGKDLYDCLAELYLGGAEIEYAGQKGFKMDLINELPPMLYIQMRRSQYDPVKRSQTKTNTHVPFDRTLSMDRFLASADAAKRERSIKLTRDMMRMRAKRHELKNHKPMSIPDTYRFVRDALISDSTMKALSSPEQADEMSYLASDLSPDLFEALANEATDIEHEIASLDESLPAVKTELEALWADSSNVEYELVSVFVHGGTGTGGHYWTYQADLPRDGNKFFYYSDEKVKDVPATDVFSDKAAQGVSPALLCYVRKDCSVVDTLHRAEEQEAVDSSAFDTGVASPADDTQVTVLPASEAMDTQGW</sequence>
<dbReference type="Pfam" id="PF00443">
    <property type="entry name" value="UCH"/>
    <property type="match status" value="2"/>
</dbReference>
<dbReference type="STRING" id="105984.A0A427XVB5"/>
<evidence type="ECO:0000259" key="8">
    <source>
        <dbReference type="PROSITE" id="PS50235"/>
    </source>
</evidence>
<dbReference type="InterPro" id="IPR044635">
    <property type="entry name" value="UBP14-like"/>
</dbReference>
<reference evidence="9 10" key="1">
    <citation type="submission" date="2018-11" db="EMBL/GenBank/DDBJ databases">
        <title>Genome sequence of Apiotrichum porosum DSM 27194.</title>
        <authorList>
            <person name="Aliyu H."/>
            <person name="Gorte O."/>
            <person name="Ochsenreither K."/>
        </authorList>
    </citation>
    <scope>NUCLEOTIDE SEQUENCE [LARGE SCALE GENOMIC DNA]</scope>
    <source>
        <strain evidence="9 10">DSM 27194</strain>
    </source>
</reference>
<keyword evidence="10" id="KW-1185">Reference proteome</keyword>
<organism evidence="9 10">
    <name type="scientific">Apiotrichum porosum</name>
    <dbReference type="NCBI Taxonomy" id="105984"/>
    <lineage>
        <taxon>Eukaryota</taxon>
        <taxon>Fungi</taxon>
        <taxon>Dikarya</taxon>
        <taxon>Basidiomycota</taxon>
        <taxon>Agaricomycotina</taxon>
        <taxon>Tremellomycetes</taxon>
        <taxon>Trichosporonales</taxon>
        <taxon>Trichosporonaceae</taxon>
        <taxon>Apiotrichum</taxon>
    </lineage>
</organism>
<feature type="region of interest" description="Disordered" evidence="7">
    <location>
        <begin position="1"/>
        <end position="80"/>
    </location>
</feature>
<feature type="compositionally biased region" description="Polar residues" evidence="7">
    <location>
        <begin position="56"/>
        <end position="67"/>
    </location>
</feature>
<dbReference type="Proteomes" id="UP000279236">
    <property type="component" value="Unassembled WGS sequence"/>
</dbReference>
<evidence type="ECO:0000256" key="1">
    <source>
        <dbReference type="ARBA" id="ARBA00000707"/>
    </source>
</evidence>
<keyword evidence="5" id="KW-0378">Hydrolase</keyword>
<keyword evidence="3 9" id="KW-0645">Protease</keyword>
<dbReference type="Gene3D" id="3.90.70.10">
    <property type="entry name" value="Cysteine proteinases"/>
    <property type="match status" value="2"/>
</dbReference>
<dbReference type="InterPro" id="IPR025305">
    <property type="entry name" value="UCH_repeat_domain"/>
</dbReference>
<dbReference type="PANTHER" id="PTHR43982">
    <property type="entry name" value="UBIQUITIN CARBOXYL-TERMINAL HYDROLASE"/>
    <property type="match status" value="1"/>
</dbReference>
<evidence type="ECO:0000256" key="4">
    <source>
        <dbReference type="ARBA" id="ARBA00022786"/>
    </source>
</evidence>
<dbReference type="PROSITE" id="PS00973">
    <property type="entry name" value="USP_2"/>
    <property type="match status" value="1"/>
</dbReference>
<feature type="domain" description="USP" evidence="8">
    <location>
        <begin position="821"/>
        <end position="1441"/>
    </location>
</feature>
<feature type="compositionally biased region" description="Polar residues" evidence="7">
    <location>
        <begin position="11"/>
        <end position="30"/>
    </location>
</feature>
<dbReference type="PANTHER" id="PTHR43982:SF6">
    <property type="entry name" value="UBIQUITIN CARBOXYL-TERMINAL HYDROLASE 2-RELATED"/>
    <property type="match status" value="1"/>
</dbReference>
<comment type="catalytic activity">
    <reaction evidence="1">
        <text>Thiol-dependent hydrolysis of ester, thioester, amide, peptide and isopeptide bonds formed by the C-terminal Gly of ubiquitin (a 76-residue protein attached to proteins as an intracellular targeting signal).</text>
        <dbReference type="EC" id="3.4.19.12"/>
    </reaction>
</comment>
<dbReference type="GO" id="GO:0070628">
    <property type="term" value="F:proteasome binding"/>
    <property type="evidence" value="ECO:0007669"/>
    <property type="project" value="TreeGrafter"/>
</dbReference>
<feature type="region of interest" description="Disordered" evidence="7">
    <location>
        <begin position="227"/>
        <end position="255"/>
    </location>
</feature>
<evidence type="ECO:0000313" key="10">
    <source>
        <dbReference type="Proteomes" id="UP000279236"/>
    </source>
</evidence>
<dbReference type="GO" id="GO:0061136">
    <property type="term" value="P:regulation of proteasomal protein catabolic process"/>
    <property type="evidence" value="ECO:0007669"/>
    <property type="project" value="TreeGrafter"/>
</dbReference>
<dbReference type="InterPro" id="IPR028889">
    <property type="entry name" value="USP"/>
</dbReference>
<dbReference type="OrthoDB" id="2420415at2759"/>
<dbReference type="InterPro" id="IPR038765">
    <property type="entry name" value="Papain-like_cys_pep_sf"/>
</dbReference>
<keyword evidence="4" id="KW-0833">Ubl conjugation pathway</keyword>
<feature type="compositionally biased region" description="Acidic residues" evidence="7">
    <location>
        <begin position="1"/>
        <end position="10"/>
    </location>
</feature>
<dbReference type="SUPFAM" id="SSF54001">
    <property type="entry name" value="Cysteine proteinases"/>
    <property type="match status" value="1"/>
</dbReference>
<dbReference type="GO" id="GO:0016579">
    <property type="term" value="P:protein deubiquitination"/>
    <property type="evidence" value="ECO:0007669"/>
    <property type="project" value="InterPro"/>
</dbReference>
<feature type="compositionally biased region" description="Pro residues" evidence="7">
    <location>
        <begin position="959"/>
        <end position="973"/>
    </location>
</feature>
<evidence type="ECO:0000256" key="6">
    <source>
        <dbReference type="ARBA" id="ARBA00022807"/>
    </source>
</evidence>
<evidence type="ECO:0000256" key="3">
    <source>
        <dbReference type="ARBA" id="ARBA00022670"/>
    </source>
</evidence>
<gene>
    <name evidence="9" type="primary">UBP2</name>
    <name evidence="9" type="ORF">EHS24_007765</name>
</gene>
<dbReference type="Pfam" id="PF13446">
    <property type="entry name" value="RPT"/>
    <property type="match status" value="1"/>
</dbReference>
<dbReference type="PROSITE" id="PS00972">
    <property type="entry name" value="USP_1"/>
    <property type="match status" value="1"/>
</dbReference>
<evidence type="ECO:0000313" key="9">
    <source>
        <dbReference type="EMBL" id="RSH82770.1"/>
    </source>
</evidence>
<dbReference type="RefSeq" id="XP_028477002.1">
    <property type="nucleotide sequence ID" value="XM_028623109.1"/>
</dbReference>
<dbReference type="InterPro" id="IPR018200">
    <property type="entry name" value="USP_CS"/>
</dbReference>
<dbReference type="GO" id="GO:0004843">
    <property type="term" value="F:cysteine-type deubiquitinase activity"/>
    <property type="evidence" value="ECO:0007669"/>
    <property type="project" value="UniProtKB-EC"/>
</dbReference>
<dbReference type="GeneID" id="39592308"/>